<dbReference type="EMBL" id="FJOG01000001">
    <property type="protein sequence ID" value="CZR50882.1"/>
    <property type="molecule type" value="Genomic_DNA"/>
</dbReference>
<dbReference type="GO" id="GO:0016020">
    <property type="term" value="C:membrane"/>
    <property type="evidence" value="ECO:0007669"/>
    <property type="project" value="TreeGrafter"/>
</dbReference>
<dbReference type="GO" id="GO:0047372">
    <property type="term" value="F:monoacylglycerol lipase activity"/>
    <property type="evidence" value="ECO:0007669"/>
    <property type="project" value="TreeGrafter"/>
</dbReference>
<feature type="region of interest" description="Disordered" evidence="1">
    <location>
        <begin position="239"/>
        <end position="262"/>
    </location>
</feature>
<dbReference type="SUPFAM" id="SSF53474">
    <property type="entry name" value="alpha/beta-Hydrolases"/>
    <property type="match status" value="1"/>
</dbReference>
<dbReference type="Gene3D" id="3.40.50.1820">
    <property type="entry name" value="alpha/beta hydrolase"/>
    <property type="match status" value="1"/>
</dbReference>
<name>A0A1L7WDM8_9HELO</name>
<reference evidence="3 4" key="1">
    <citation type="submission" date="2016-03" db="EMBL/GenBank/DDBJ databases">
        <authorList>
            <person name="Ploux O."/>
        </authorList>
    </citation>
    <scope>NUCLEOTIDE SEQUENCE [LARGE SCALE GENOMIC DNA]</scope>
    <source>
        <strain evidence="3 4">UAMH 11012</strain>
    </source>
</reference>
<dbReference type="PANTHER" id="PTHR43798:SF33">
    <property type="entry name" value="HYDROLASE, PUTATIVE (AFU_ORTHOLOGUE AFUA_2G14860)-RELATED"/>
    <property type="match status" value="1"/>
</dbReference>
<dbReference type="AlphaFoldDB" id="A0A1L7WDM8"/>
<dbReference type="Pfam" id="PF12697">
    <property type="entry name" value="Abhydrolase_6"/>
    <property type="match status" value="1"/>
</dbReference>
<dbReference type="GO" id="GO:0046464">
    <property type="term" value="P:acylglycerol catabolic process"/>
    <property type="evidence" value="ECO:0007669"/>
    <property type="project" value="TreeGrafter"/>
</dbReference>
<sequence length="383" mass="41631">MSTTLGRLLGEPARHVGLAVTTSVITTIAILGLAKIAFQSPPKKVIRSPRYTQLPRISKEGQDALPYSPDHFPGARDVVSPYGSIRVYEWGPETGRKVLLIHGISTPCISLSGIAHGLVEKGCRVMLFDLWGRGYSDMVDLPLDSRLYATEILLAITSSRLPWTPGGFSLVGYSLGGGIAADFASCFPEMVKAVVLLAPAGLVRPCHFSWSSRVVYTGVIPERVLEWLVKKRMGGGKKYRPMVKTETGDANNPTTGDALKGNRDPQFESAVLSASKPEVTIADAVQWQINNHEGFIKSFVSSIKHSSIEEKQENWSKLGARNDSVLIIAGATDPVIIAKELREDAEAAIGPEKLKWRVIEAGHEFPITNADEVVAMVSEVWGM</sequence>
<proteinExistence type="predicted"/>
<gene>
    <name evidence="3" type="ORF">PAC_00756</name>
</gene>
<protein>
    <submittedName>
        <fullName evidence="3">Related to alpha/beta hydrolase family protein</fullName>
    </submittedName>
</protein>
<keyword evidence="4" id="KW-1185">Reference proteome</keyword>
<evidence type="ECO:0000313" key="4">
    <source>
        <dbReference type="Proteomes" id="UP000184330"/>
    </source>
</evidence>
<feature type="domain" description="AB hydrolase-1" evidence="2">
    <location>
        <begin position="98"/>
        <end position="375"/>
    </location>
</feature>
<evidence type="ECO:0000259" key="2">
    <source>
        <dbReference type="Pfam" id="PF12697"/>
    </source>
</evidence>
<dbReference type="OrthoDB" id="408373at2759"/>
<dbReference type="Proteomes" id="UP000184330">
    <property type="component" value="Unassembled WGS sequence"/>
</dbReference>
<accession>A0A1L7WDM8</accession>
<dbReference type="InterPro" id="IPR029058">
    <property type="entry name" value="AB_hydrolase_fold"/>
</dbReference>
<keyword evidence="3" id="KW-0378">Hydrolase</keyword>
<dbReference type="InterPro" id="IPR050266">
    <property type="entry name" value="AB_hydrolase_sf"/>
</dbReference>
<evidence type="ECO:0000313" key="3">
    <source>
        <dbReference type="EMBL" id="CZR50882.1"/>
    </source>
</evidence>
<dbReference type="STRING" id="576137.A0A1L7WDM8"/>
<dbReference type="InterPro" id="IPR000073">
    <property type="entry name" value="AB_hydrolase_1"/>
</dbReference>
<dbReference type="PANTHER" id="PTHR43798">
    <property type="entry name" value="MONOACYLGLYCEROL LIPASE"/>
    <property type="match status" value="1"/>
</dbReference>
<organism evidence="3 4">
    <name type="scientific">Phialocephala subalpina</name>
    <dbReference type="NCBI Taxonomy" id="576137"/>
    <lineage>
        <taxon>Eukaryota</taxon>
        <taxon>Fungi</taxon>
        <taxon>Dikarya</taxon>
        <taxon>Ascomycota</taxon>
        <taxon>Pezizomycotina</taxon>
        <taxon>Leotiomycetes</taxon>
        <taxon>Helotiales</taxon>
        <taxon>Mollisiaceae</taxon>
        <taxon>Phialocephala</taxon>
        <taxon>Phialocephala fortinii species complex</taxon>
    </lineage>
</organism>
<evidence type="ECO:0000256" key="1">
    <source>
        <dbReference type="SAM" id="MobiDB-lite"/>
    </source>
</evidence>
<dbReference type="PRINTS" id="PR00111">
    <property type="entry name" value="ABHYDROLASE"/>
</dbReference>